<dbReference type="RefSeq" id="WP_144852872.1">
    <property type="nucleotide sequence ID" value="NZ_VNJI01000046.1"/>
</dbReference>
<name>A0A559K476_9BACL</name>
<organism evidence="1 2">
    <name type="scientific">Paenibacillus cremeus</name>
    <dbReference type="NCBI Taxonomy" id="2163881"/>
    <lineage>
        <taxon>Bacteria</taxon>
        <taxon>Bacillati</taxon>
        <taxon>Bacillota</taxon>
        <taxon>Bacilli</taxon>
        <taxon>Bacillales</taxon>
        <taxon>Paenibacillaceae</taxon>
        <taxon>Paenibacillus</taxon>
    </lineage>
</organism>
<evidence type="ECO:0000313" key="1">
    <source>
        <dbReference type="EMBL" id="TVY06907.1"/>
    </source>
</evidence>
<keyword evidence="2" id="KW-1185">Reference proteome</keyword>
<protein>
    <submittedName>
        <fullName evidence="1">Uncharacterized protein</fullName>
    </submittedName>
</protein>
<proteinExistence type="predicted"/>
<dbReference type="EMBL" id="VNJI01000046">
    <property type="protein sequence ID" value="TVY06907.1"/>
    <property type="molecule type" value="Genomic_DNA"/>
</dbReference>
<dbReference type="AlphaFoldDB" id="A0A559K476"/>
<dbReference type="OrthoDB" id="2617672at2"/>
<reference evidence="1 2" key="1">
    <citation type="submission" date="2019-07" db="EMBL/GenBank/DDBJ databases">
        <authorList>
            <person name="Kim J."/>
        </authorList>
    </citation>
    <scope>NUCLEOTIDE SEQUENCE [LARGE SCALE GENOMIC DNA]</scope>
    <source>
        <strain evidence="1 2">JC52</strain>
    </source>
</reference>
<evidence type="ECO:0000313" key="2">
    <source>
        <dbReference type="Proteomes" id="UP000317036"/>
    </source>
</evidence>
<sequence>MKRNRCRRRRHHKVERLLKWYDAVEVPDPMVPGFTIVTTPLPTIPATFGPEITLPVEVRLRRINSDDREELKATIVWTFGFPFAGAVPQIEVASQQMQFSIWRDAPLTGTRLCTVIDSGHITEILTAPVTNVTNTLTTTFICVDKNVSGRRHNYFLTAAAGMADGFTVFIGDQGGPPSPITTFIAPIINEVHLDGSVIDENET</sequence>
<accession>A0A559K476</accession>
<comment type="caution">
    <text evidence="1">The sequence shown here is derived from an EMBL/GenBank/DDBJ whole genome shotgun (WGS) entry which is preliminary data.</text>
</comment>
<dbReference type="Proteomes" id="UP000317036">
    <property type="component" value="Unassembled WGS sequence"/>
</dbReference>
<gene>
    <name evidence="1" type="ORF">FPZ49_26690</name>
</gene>